<gene>
    <name evidence="1" type="ORF">HAX54_023048</name>
</gene>
<protein>
    <submittedName>
        <fullName evidence="1">Uncharacterized protein</fullName>
    </submittedName>
</protein>
<evidence type="ECO:0000313" key="1">
    <source>
        <dbReference type="EMBL" id="MCD9638884.1"/>
    </source>
</evidence>
<feature type="non-terminal residue" evidence="1">
    <location>
        <position position="1"/>
    </location>
</feature>
<evidence type="ECO:0000313" key="2">
    <source>
        <dbReference type="Proteomes" id="UP000823775"/>
    </source>
</evidence>
<proteinExistence type="predicted"/>
<sequence>VNGYTVNGVANVQKFSTKNEGKRPLIIVKDAKRRGVKTLVQMRCLFRMATIGKEIFQLSFLQFGCPFPNSHSIL</sequence>
<comment type="caution">
    <text evidence="1">The sequence shown here is derived from an EMBL/GenBank/DDBJ whole genome shotgun (WGS) entry which is preliminary data.</text>
</comment>
<dbReference type="EMBL" id="JACEIK010002789">
    <property type="protein sequence ID" value="MCD9638884.1"/>
    <property type="molecule type" value="Genomic_DNA"/>
</dbReference>
<reference evidence="1 2" key="1">
    <citation type="journal article" date="2021" name="BMC Genomics">
        <title>Datura genome reveals duplications of psychoactive alkaloid biosynthetic genes and high mutation rate following tissue culture.</title>
        <authorList>
            <person name="Rajewski A."/>
            <person name="Carter-House D."/>
            <person name="Stajich J."/>
            <person name="Litt A."/>
        </authorList>
    </citation>
    <scope>NUCLEOTIDE SEQUENCE [LARGE SCALE GENOMIC DNA]</scope>
    <source>
        <strain evidence="1">AR-01</strain>
    </source>
</reference>
<name>A0ABS8UWR9_DATST</name>
<organism evidence="1 2">
    <name type="scientific">Datura stramonium</name>
    <name type="common">Jimsonweed</name>
    <name type="synonym">Common thornapple</name>
    <dbReference type="NCBI Taxonomy" id="4076"/>
    <lineage>
        <taxon>Eukaryota</taxon>
        <taxon>Viridiplantae</taxon>
        <taxon>Streptophyta</taxon>
        <taxon>Embryophyta</taxon>
        <taxon>Tracheophyta</taxon>
        <taxon>Spermatophyta</taxon>
        <taxon>Magnoliopsida</taxon>
        <taxon>eudicotyledons</taxon>
        <taxon>Gunneridae</taxon>
        <taxon>Pentapetalae</taxon>
        <taxon>asterids</taxon>
        <taxon>lamiids</taxon>
        <taxon>Solanales</taxon>
        <taxon>Solanaceae</taxon>
        <taxon>Solanoideae</taxon>
        <taxon>Datureae</taxon>
        <taxon>Datura</taxon>
    </lineage>
</organism>
<dbReference type="Proteomes" id="UP000823775">
    <property type="component" value="Unassembled WGS sequence"/>
</dbReference>
<keyword evidence="2" id="KW-1185">Reference proteome</keyword>
<accession>A0ABS8UWR9</accession>